<evidence type="ECO:0000313" key="3">
    <source>
        <dbReference type="Proteomes" id="UP001596050"/>
    </source>
</evidence>
<dbReference type="EMBL" id="JBHSMU010000015">
    <property type="protein sequence ID" value="MFC5461757.1"/>
    <property type="molecule type" value="Genomic_DNA"/>
</dbReference>
<sequence>MTIHTNGFDITTALRSYIEQRLVTALGWARHHMRKLAVSLSDINGPRGGVDKRCKIQVRLAGGRDIIIDDIDADLYAAIDRAADRADRAVVKQVERTRHFAHTRLPGQLDAPDTTGADADDPQDRPSAPPVPR</sequence>
<evidence type="ECO:0000313" key="2">
    <source>
        <dbReference type="EMBL" id="MFC5461757.1"/>
    </source>
</evidence>
<dbReference type="InterPro" id="IPR003489">
    <property type="entry name" value="RHF/RaiA"/>
</dbReference>
<dbReference type="Gene3D" id="3.30.160.100">
    <property type="entry name" value="Ribosome hibernation promotion factor-like"/>
    <property type="match status" value="1"/>
</dbReference>
<organism evidence="2 3">
    <name type="scientific">Massilia niabensis</name>
    <dbReference type="NCBI Taxonomy" id="544910"/>
    <lineage>
        <taxon>Bacteria</taxon>
        <taxon>Pseudomonadati</taxon>
        <taxon>Pseudomonadota</taxon>
        <taxon>Betaproteobacteria</taxon>
        <taxon>Burkholderiales</taxon>
        <taxon>Oxalobacteraceae</taxon>
        <taxon>Telluria group</taxon>
        <taxon>Massilia</taxon>
    </lineage>
</organism>
<evidence type="ECO:0000256" key="1">
    <source>
        <dbReference type="SAM" id="MobiDB-lite"/>
    </source>
</evidence>
<keyword evidence="3" id="KW-1185">Reference proteome</keyword>
<dbReference type="SUPFAM" id="SSF69754">
    <property type="entry name" value="Ribosome binding protein Y (YfiA homologue)"/>
    <property type="match status" value="1"/>
</dbReference>
<dbReference type="Proteomes" id="UP001596050">
    <property type="component" value="Unassembled WGS sequence"/>
</dbReference>
<proteinExistence type="predicted"/>
<comment type="caution">
    <text evidence="2">The sequence shown here is derived from an EMBL/GenBank/DDBJ whole genome shotgun (WGS) entry which is preliminary data.</text>
</comment>
<feature type="region of interest" description="Disordered" evidence="1">
    <location>
        <begin position="101"/>
        <end position="133"/>
    </location>
</feature>
<dbReference type="InterPro" id="IPR036567">
    <property type="entry name" value="RHF-like"/>
</dbReference>
<dbReference type="Pfam" id="PF02482">
    <property type="entry name" value="Ribosomal_S30AE"/>
    <property type="match status" value="1"/>
</dbReference>
<protein>
    <submittedName>
        <fullName evidence="2">HPF/RaiA family ribosome-associated protein</fullName>
    </submittedName>
</protein>
<gene>
    <name evidence="2" type="ORF">ACFPN5_18255</name>
</gene>
<reference evidence="3" key="1">
    <citation type="journal article" date="2019" name="Int. J. Syst. Evol. Microbiol.">
        <title>The Global Catalogue of Microorganisms (GCM) 10K type strain sequencing project: providing services to taxonomists for standard genome sequencing and annotation.</title>
        <authorList>
            <consortium name="The Broad Institute Genomics Platform"/>
            <consortium name="The Broad Institute Genome Sequencing Center for Infectious Disease"/>
            <person name="Wu L."/>
            <person name="Ma J."/>
        </authorList>
    </citation>
    <scope>NUCLEOTIDE SEQUENCE [LARGE SCALE GENOMIC DNA]</scope>
    <source>
        <strain evidence="3">KACC 12649</strain>
    </source>
</reference>
<accession>A0ABW0L9S8</accession>
<name>A0ABW0L9S8_9BURK</name>